<evidence type="ECO:0000313" key="16">
    <source>
        <dbReference type="Proteomes" id="UP000237144"/>
    </source>
</evidence>
<comment type="similarity">
    <text evidence="2">Belongs to the peptidase U48 family.</text>
</comment>
<dbReference type="GO" id="GO:0004222">
    <property type="term" value="F:metalloendopeptidase activity"/>
    <property type="evidence" value="ECO:0007669"/>
    <property type="project" value="InterPro"/>
</dbReference>
<evidence type="ECO:0000256" key="8">
    <source>
        <dbReference type="ARBA" id="ARBA00023136"/>
    </source>
</evidence>
<keyword evidence="7 12" id="KW-1133">Transmembrane helix</keyword>
<dbReference type="EMBL" id="PJQD01000012">
    <property type="protein sequence ID" value="POY75739.1"/>
    <property type="molecule type" value="Genomic_DNA"/>
</dbReference>
<keyword evidence="16" id="KW-1185">Reference proteome</keyword>
<name>A0A2S5BG43_9BASI</name>
<evidence type="ECO:0000256" key="7">
    <source>
        <dbReference type="ARBA" id="ARBA00022989"/>
    </source>
</evidence>
<evidence type="ECO:0000313" key="15">
    <source>
        <dbReference type="EMBL" id="POY75739.1"/>
    </source>
</evidence>
<accession>A0A2S5BG43</accession>
<evidence type="ECO:0000256" key="6">
    <source>
        <dbReference type="ARBA" id="ARBA00022824"/>
    </source>
</evidence>
<dbReference type="PANTHER" id="PTHR13046">
    <property type="entry name" value="PROTEASE U48 CAAX PRENYL PROTEASE RCE1"/>
    <property type="match status" value="1"/>
</dbReference>
<dbReference type="InterPro" id="IPR003675">
    <property type="entry name" value="Rce1/LyrA-like_dom"/>
</dbReference>
<feature type="chain" id="PRO_5015640824" description="intramembrane prenyl-peptidase Rce1" evidence="13">
    <location>
        <begin position="20"/>
        <end position="339"/>
    </location>
</feature>
<feature type="compositionally biased region" description="Polar residues" evidence="11">
    <location>
        <begin position="33"/>
        <end position="47"/>
    </location>
</feature>
<evidence type="ECO:0000256" key="3">
    <source>
        <dbReference type="ARBA" id="ARBA00022670"/>
    </source>
</evidence>
<keyword evidence="4 12" id="KW-0812">Transmembrane</keyword>
<dbReference type="Proteomes" id="UP000237144">
    <property type="component" value="Unassembled WGS sequence"/>
</dbReference>
<evidence type="ECO:0000259" key="14">
    <source>
        <dbReference type="Pfam" id="PF02517"/>
    </source>
</evidence>
<gene>
    <name evidence="15" type="ORF">BMF94_1149</name>
</gene>
<dbReference type="GO" id="GO:0071586">
    <property type="term" value="P:CAAX-box protein processing"/>
    <property type="evidence" value="ECO:0007669"/>
    <property type="project" value="InterPro"/>
</dbReference>
<sequence length="339" mass="36754">MPLLSSTSVLLCSTAFTSAYLGSIYCLPSTRIASSSNSPRPQPLSTSEEADPITATPASSPPRDRNHPSVIRARLVAVSTASLASAASLPFILSSADSQTYSTWRAAVPAAVRLLGLSKPESIQSLAKLVAYPLGLTASLFAGSLYISWLAGELPGQAGAKTWSSWRSKFDGWRGIRTYIVGPLTEELTFRSCVVAVSALAGWSPVKLVFLTPLWFGLAHVHHAWETYVAGGRTRQALIRGTLQSTFQFAYTTIFGWYASFLFLRTGSTIPPFLAHVFCNVMGIPPLGWALHVWPEKKTALYGTYLAGIATFIYGFWRWTEPALLFGSSLASSRWAYLA</sequence>
<evidence type="ECO:0000256" key="2">
    <source>
        <dbReference type="ARBA" id="ARBA00006897"/>
    </source>
</evidence>
<keyword evidence="3" id="KW-0645">Protease</keyword>
<dbReference type="EC" id="3.4.26.1" evidence="10"/>
<evidence type="ECO:0000256" key="4">
    <source>
        <dbReference type="ARBA" id="ARBA00022692"/>
    </source>
</evidence>
<comment type="subcellular location">
    <subcellularLocation>
        <location evidence="1">Endoplasmic reticulum membrane</location>
        <topology evidence="1">Multi-pass membrane protein</topology>
    </subcellularLocation>
</comment>
<evidence type="ECO:0000256" key="5">
    <source>
        <dbReference type="ARBA" id="ARBA00022801"/>
    </source>
</evidence>
<evidence type="ECO:0000256" key="11">
    <source>
        <dbReference type="SAM" id="MobiDB-lite"/>
    </source>
</evidence>
<keyword evidence="13" id="KW-0732">Signal</keyword>
<feature type="transmembrane region" description="Helical" evidence="12">
    <location>
        <begin position="300"/>
        <end position="317"/>
    </location>
</feature>
<evidence type="ECO:0000256" key="10">
    <source>
        <dbReference type="ARBA" id="ARBA00049729"/>
    </source>
</evidence>
<protein>
    <recommendedName>
        <fullName evidence="10">intramembrane prenyl-peptidase Rce1</fullName>
        <ecNumber evidence="10">3.4.26.1</ecNumber>
    </recommendedName>
</protein>
<dbReference type="AlphaFoldDB" id="A0A2S5BG43"/>
<evidence type="ECO:0000256" key="12">
    <source>
        <dbReference type="SAM" id="Phobius"/>
    </source>
</evidence>
<dbReference type="STRING" id="741276.A0A2S5BG43"/>
<organism evidence="15 16">
    <name type="scientific">Rhodotorula taiwanensis</name>
    <dbReference type="NCBI Taxonomy" id="741276"/>
    <lineage>
        <taxon>Eukaryota</taxon>
        <taxon>Fungi</taxon>
        <taxon>Dikarya</taxon>
        <taxon>Basidiomycota</taxon>
        <taxon>Pucciniomycotina</taxon>
        <taxon>Microbotryomycetes</taxon>
        <taxon>Sporidiobolales</taxon>
        <taxon>Sporidiobolaceae</taxon>
        <taxon>Rhodotorula</taxon>
    </lineage>
</organism>
<dbReference type="PANTHER" id="PTHR13046:SF0">
    <property type="entry name" value="CAAX PRENYL PROTEASE 2"/>
    <property type="match status" value="1"/>
</dbReference>
<feature type="domain" description="CAAX prenyl protease 2/Lysostaphin resistance protein A-like" evidence="14">
    <location>
        <begin position="173"/>
        <end position="282"/>
    </location>
</feature>
<keyword evidence="5" id="KW-0378">Hydrolase</keyword>
<evidence type="ECO:0000256" key="9">
    <source>
        <dbReference type="ARBA" id="ARBA00047280"/>
    </source>
</evidence>
<feature type="region of interest" description="Disordered" evidence="11">
    <location>
        <begin position="33"/>
        <end position="67"/>
    </location>
</feature>
<feature type="signal peptide" evidence="13">
    <location>
        <begin position="1"/>
        <end position="19"/>
    </location>
</feature>
<keyword evidence="8 12" id="KW-0472">Membrane</keyword>
<dbReference type="OrthoDB" id="271604at2759"/>
<evidence type="ECO:0000256" key="13">
    <source>
        <dbReference type="SAM" id="SignalP"/>
    </source>
</evidence>
<keyword evidence="6" id="KW-0256">Endoplasmic reticulum</keyword>
<dbReference type="GO" id="GO:0005789">
    <property type="term" value="C:endoplasmic reticulum membrane"/>
    <property type="evidence" value="ECO:0007669"/>
    <property type="project" value="UniProtKB-SubCell"/>
</dbReference>
<comment type="caution">
    <text evidence="15">The sequence shown here is derived from an EMBL/GenBank/DDBJ whole genome shotgun (WGS) entry which is preliminary data.</text>
</comment>
<dbReference type="InterPro" id="IPR039731">
    <property type="entry name" value="Rce1"/>
</dbReference>
<evidence type="ECO:0000256" key="1">
    <source>
        <dbReference type="ARBA" id="ARBA00004477"/>
    </source>
</evidence>
<proteinExistence type="inferred from homology"/>
<reference evidence="15 16" key="1">
    <citation type="journal article" date="2018" name="Front. Microbiol.">
        <title>Prospects for Fungal Bioremediation of Acidic Radioactive Waste Sites: Characterization and Genome Sequence of Rhodotorula taiwanensis MD1149.</title>
        <authorList>
            <person name="Tkavc R."/>
            <person name="Matrosova V.Y."/>
            <person name="Grichenko O.E."/>
            <person name="Gostincar C."/>
            <person name="Volpe R.P."/>
            <person name="Klimenkova P."/>
            <person name="Gaidamakova E.K."/>
            <person name="Zhou C.E."/>
            <person name="Stewart B.J."/>
            <person name="Lyman M.G."/>
            <person name="Malfatti S.A."/>
            <person name="Rubinfeld B."/>
            <person name="Courtot M."/>
            <person name="Singh J."/>
            <person name="Dalgard C.L."/>
            <person name="Hamilton T."/>
            <person name="Frey K.G."/>
            <person name="Gunde-Cimerman N."/>
            <person name="Dugan L."/>
            <person name="Daly M.J."/>
        </authorList>
    </citation>
    <scope>NUCLEOTIDE SEQUENCE [LARGE SCALE GENOMIC DNA]</scope>
    <source>
        <strain evidence="15 16">MD1149</strain>
    </source>
</reference>
<dbReference type="Pfam" id="PF02517">
    <property type="entry name" value="Rce1-like"/>
    <property type="match status" value="1"/>
</dbReference>
<feature type="transmembrane region" description="Helical" evidence="12">
    <location>
        <begin position="246"/>
        <end position="264"/>
    </location>
</feature>
<comment type="catalytic activity">
    <reaction evidence="9">
        <text>Hydrolyzes the peptide bond -P2-(S-farnesyl or geranylgeranyl)C-P1'-P2'-P3'-COOH where P1' and P2' are amino acids with aliphatic sidechains and P3' is any C-terminal residue.</text>
        <dbReference type="EC" id="3.4.26.1"/>
    </reaction>
</comment>
<feature type="transmembrane region" description="Helical" evidence="12">
    <location>
        <begin position="273"/>
        <end position="294"/>
    </location>
</feature>